<sequence length="247" mass="28469">MIIINWICAGLIILVLLVWLYRMVINVRLQLIKPPRDASTTFQRKLDYVKQIQQTKHVSALLFITFCLAVGLFLTTYSLFQVQDQLYAVNEQNSTLRDDVQVMKKEQKKLINKLPVKEYPQEGIGLQDYAWAELFSDDSREKQYAMESDLSNKLSPYFGLPTTLIVLDIPTQTLNIALAGELTSDNNRKQIKDNIKAFAAEAEKIANLTQITFQLNVRDGEKQKQDYSCTFSRENGEDKFVMIQEED</sequence>
<keyword evidence="1" id="KW-1133">Transmembrane helix</keyword>
<feature type="transmembrane region" description="Helical" evidence="1">
    <location>
        <begin position="6"/>
        <end position="24"/>
    </location>
</feature>
<keyword evidence="1" id="KW-0812">Transmembrane</keyword>
<dbReference type="EMBL" id="JAFLVR010000026">
    <property type="protein sequence ID" value="MBO0452903.1"/>
    <property type="molecule type" value="Genomic_DNA"/>
</dbReference>
<protein>
    <submittedName>
        <fullName evidence="2">Uncharacterized protein</fullName>
    </submittedName>
</protein>
<organism evidence="2 3">
    <name type="scientific">Candidatus Enterococcus murrayae</name>
    <dbReference type="NCBI Taxonomy" id="2815321"/>
    <lineage>
        <taxon>Bacteria</taxon>
        <taxon>Bacillati</taxon>
        <taxon>Bacillota</taxon>
        <taxon>Bacilli</taxon>
        <taxon>Lactobacillales</taxon>
        <taxon>Enterococcaceae</taxon>
        <taxon>Enterococcus</taxon>
    </lineage>
</organism>
<accession>A0ABS3HI12</accession>
<proteinExistence type="predicted"/>
<gene>
    <name evidence="2" type="ORF">JZO85_11515</name>
</gene>
<keyword evidence="3" id="KW-1185">Reference proteome</keyword>
<evidence type="ECO:0000313" key="2">
    <source>
        <dbReference type="EMBL" id="MBO0452903.1"/>
    </source>
</evidence>
<keyword evidence="1" id="KW-0472">Membrane</keyword>
<feature type="transmembrane region" description="Helical" evidence="1">
    <location>
        <begin position="60"/>
        <end position="80"/>
    </location>
</feature>
<evidence type="ECO:0000313" key="3">
    <source>
        <dbReference type="Proteomes" id="UP000664495"/>
    </source>
</evidence>
<dbReference type="Proteomes" id="UP000664495">
    <property type="component" value="Unassembled WGS sequence"/>
</dbReference>
<dbReference type="RefSeq" id="WP_207108676.1">
    <property type="nucleotide sequence ID" value="NZ_JAFLVR010000026.1"/>
</dbReference>
<reference evidence="2 3" key="1">
    <citation type="submission" date="2021-03" db="EMBL/GenBank/DDBJ databases">
        <title>Enterococcal diversity collection.</title>
        <authorList>
            <person name="Gilmore M.S."/>
            <person name="Schwartzman J."/>
            <person name="Van Tyne D."/>
            <person name="Martin M."/>
            <person name="Earl A.M."/>
            <person name="Manson A.L."/>
            <person name="Straub T."/>
            <person name="Salamzade R."/>
            <person name="Saavedra J."/>
            <person name="Lebreton F."/>
            <person name="Prichula J."/>
            <person name="Schaufler K."/>
            <person name="Gaca A."/>
            <person name="Sgardioli B."/>
            <person name="Wagenaar J."/>
            <person name="Strong T."/>
        </authorList>
    </citation>
    <scope>NUCLEOTIDE SEQUENCE [LARGE SCALE GENOMIC DNA]</scope>
    <source>
        <strain evidence="2 3">MJM16</strain>
    </source>
</reference>
<evidence type="ECO:0000256" key="1">
    <source>
        <dbReference type="SAM" id="Phobius"/>
    </source>
</evidence>
<name>A0ABS3HI12_9ENTE</name>
<comment type="caution">
    <text evidence="2">The sequence shown here is derived from an EMBL/GenBank/DDBJ whole genome shotgun (WGS) entry which is preliminary data.</text>
</comment>